<evidence type="ECO:0000259" key="5">
    <source>
        <dbReference type="SMART" id="SM00738"/>
    </source>
</evidence>
<dbReference type="InterPro" id="IPR043425">
    <property type="entry name" value="NusG-like"/>
</dbReference>
<organism evidence="9">
    <name type="scientific">freshwater metagenome</name>
    <dbReference type="NCBI Taxonomy" id="449393"/>
    <lineage>
        <taxon>unclassified sequences</taxon>
        <taxon>metagenomes</taxon>
        <taxon>ecological metagenomes</taxon>
    </lineage>
</organism>
<dbReference type="NCBIfam" id="TIGR00922">
    <property type="entry name" value="nusG"/>
    <property type="match status" value="1"/>
</dbReference>
<dbReference type="InterPro" id="IPR008991">
    <property type="entry name" value="Translation_prot_SH3-like_sf"/>
</dbReference>
<keyword evidence="2" id="KW-0889">Transcription antitermination</keyword>
<reference evidence="9" key="1">
    <citation type="submission" date="2020-05" db="EMBL/GenBank/DDBJ databases">
        <authorList>
            <person name="Chiriac C."/>
            <person name="Salcher M."/>
            <person name="Ghai R."/>
            <person name="Kavagutti S V."/>
        </authorList>
    </citation>
    <scope>NUCLEOTIDE SEQUENCE</scope>
</reference>
<dbReference type="GO" id="GO:0006354">
    <property type="term" value="P:DNA-templated transcription elongation"/>
    <property type="evidence" value="ECO:0007669"/>
    <property type="project" value="InterPro"/>
</dbReference>
<dbReference type="PRINTS" id="PR00338">
    <property type="entry name" value="NUSGTNSCPFCT"/>
</dbReference>
<evidence type="ECO:0000313" key="7">
    <source>
        <dbReference type="EMBL" id="CAB4720821.1"/>
    </source>
</evidence>
<keyword evidence="3" id="KW-0805">Transcription regulation</keyword>
<proteinExistence type="inferred from homology"/>
<sequence>MAIEFTNSTENETDSETAAILDVLGASTEVASEPIVDPASVLEVEEVAAEIVEELVEAEEIVDEVVLTPAEPSPFDREGDWYVVHTYAGYENKVKSNLMNRIRSMHVEERIFEVTIPMEDVIEFKAGSRRVVPKKVFPGYLLVRMDYDIDSWRVVRDTPGVTGFVGQNGPRPLPLSRSEVEDILGVAKPEGAAPVEKKVRPRFEFEEGEQVRVTTGPFADFNGAISEIDVDRSKIKVLVNIFGRETPVELEFGQVAKL</sequence>
<dbReference type="EMBL" id="CAFBPQ010000037">
    <property type="protein sequence ID" value="CAB5028265.1"/>
    <property type="molecule type" value="Genomic_DNA"/>
</dbReference>
<dbReference type="EMBL" id="CAFBOF010000033">
    <property type="protein sequence ID" value="CAB4983442.1"/>
    <property type="molecule type" value="Genomic_DNA"/>
</dbReference>
<dbReference type="GO" id="GO:0005829">
    <property type="term" value="C:cytosol"/>
    <property type="evidence" value="ECO:0007669"/>
    <property type="project" value="TreeGrafter"/>
</dbReference>
<feature type="domain" description="NusG-like N-terminal" evidence="5">
    <location>
        <begin position="78"/>
        <end position="187"/>
    </location>
</feature>
<gene>
    <name evidence="7" type="ORF">UFOPK2683_00606</name>
    <name evidence="8" type="ORF">UFOPK3605_00712</name>
    <name evidence="9" type="ORF">UFOPK3897_01250</name>
    <name evidence="10" type="ORF">UFOPK4121_01119</name>
</gene>
<dbReference type="InterPro" id="IPR036735">
    <property type="entry name" value="NGN_dom_sf"/>
</dbReference>
<dbReference type="EMBL" id="CAFBMM010000027">
    <property type="protein sequence ID" value="CAB4905190.1"/>
    <property type="molecule type" value="Genomic_DNA"/>
</dbReference>
<protein>
    <submittedName>
        <fullName evidence="9">Unannotated protein</fullName>
    </submittedName>
</protein>
<dbReference type="InterPro" id="IPR047050">
    <property type="entry name" value="NGN"/>
</dbReference>
<evidence type="ECO:0000313" key="9">
    <source>
        <dbReference type="EMBL" id="CAB4983442.1"/>
    </source>
</evidence>
<dbReference type="Gene3D" id="3.30.70.940">
    <property type="entry name" value="NusG, N-terminal domain"/>
    <property type="match status" value="1"/>
</dbReference>
<evidence type="ECO:0000256" key="2">
    <source>
        <dbReference type="ARBA" id="ARBA00022814"/>
    </source>
</evidence>
<dbReference type="Pfam" id="PF00467">
    <property type="entry name" value="KOW"/>
    <property type="match status" value="1"/>
</dbReference>
<dbReference type="HAMAP" id="MF_00948">
    <property type="entry name" value="NusG"/>
    <property type="match status" value="1"/>
</dbReference>
<dbReference type="PROSITE" id="PS01014">
    <property type="entry name" value="NUSG"/>
    <property type="match status" value="1"/>
</dbReference>
<dbReference type="PANTHER" id="PTHR30265">
    <property type="entry name" value="RHO-INTERACTING TRANSCRIPTION TERMINATION FACTOR NUSG"/>
    <property type="match status" value="1"/>
</dbReference>
<dbReference type="InterPro" id="IPR014722">
    <property type="entry name" value="Rib_uL2_dom2"/>
</dbReference>
<evidence type="ECO:0000313" key="10">
    <source>
        <dbReference type="EMBL" id="CAB5028265.1"/>
    </source>
</evidence>
<dbReference type="GO" id="GO:0032784">
    <property type="term" value="P:regulation of DNA-templated transcription elongation"/>
    <property type="evidence" value="ECO:0007669"/>
    <property type="project" value="InterPro"/>
</dbReference>
<dbReference type="InterPro" id="IPR015869">
    <property type="entry name" value="Transcrpt_antiterm_NusG_bac_CS"/>
</dbReference>
<evidence type="ECO:0000256" key="1">
    <source>
        <dbReference type="ARBA" id="ARBA00022472"/>
    </source>
</evidence>
<accession>A0A6J7MWL3</accession>
<name>A0A6J7MWL3_9ZZZZ</name>
<dbReference type="GO" id="GO:0031564">
    <property type="term" value="P:transcription antitermination"/>
    <property type="evidence" value="ECO:0007669"/>
    <property type="project" value="UniProtKB-KW"/>
</dbReference>
<dbReference type="InterPro" id="IPR005824">
    <property type="entry name" value="KOW"/>
</dbReference>
<evidence type="ECO:0000256" key="3">
    <source>
        <dbReference type="ARBA" id="ARBA00023015"/>
    </source>
</evidence>
<dbReference type="SUPFAM" id="SSF50104">
    <property type="entry name" value="Translation proteins SH3-like domain"/>
    <property type="match status" value="1"/>
</dbReference>
<dbReference type="Gene3D" id="2.30.30.30">
    <property type="match status" value="1"/>
</dbReference>
<evidence type="ECO:0000256" key="4">
    <source>
        <dbReference type="ARBA" id="ARBA00023163"/>
    </source>
</evidence>
<evidence type="ECO:0000259" key="6">
    <source>
        <dbReference type="SMART" id="SM00739"/>
    </source>
</evidence>
<dbReference type="InterPro" id="IPR006645">
    <property type="entry name" value="NGN-like_dom"/>
</dbReference>
<dbReference type="FunFam" id="2.30.30.30:FF:000002">
    <property type="entry name" value="Transcription termination/antitermination factor NusG"/>
    <property type="match status" value="1"/>
</dbReference>
<dbReference type="EMBL" id="CAEZYK010000025">
    <property type="protein sequence ID" value="CAB4720821.1"/>
    <property type="molecule type" value="Genomic_DNA"/>
</dbReference>
<dbReference type="CDD" id="cd09891">
    <property type="entry name" value="NGN_Bact_1"/>
    <property type="match status" value="1"/>
</dbReference>
<dbReference type="Pfam" id="PF02357">
    <property type="entry name" value="NusG"/>
    <property type="match status" value="1"/>
</dbReference>
<feature type="domain" description="KOW" evidence="6">
    <location>
        <begin position="204"/>
        <end position="231"/>
    </location>
</feature>
<keyword evidence="4" id="KW-0804">Transcription</keyword>
<dbReference type="InterPro" id="IPR001062">
    <property type="entry name" value="Transcrpt_antiterm_NusG"/>
</dbReference>
<dbReference type="AlphaFoldDB" id="A0A6J7MWL3"/>
<dbReference type="SUPFAM" id="SSF82679">
    <property type="entry name" value="N-utilization substance G protein NusG, N-terminal domain"/>
    <property type="match status" value="1"/>
</dbReference>
<evidence type="ECO:0000313" key="8">
    <source>
        <dbReference type="EMBL" id="CAB4905190.1"/>
    </source>
</evidence>
<keyword evidence="1" id="KW-0806">Transcription termination</keyword>
<dbReference type="GO" id="GO:0006353">
    <property type="term" value="P:DNA-templated transcription termination"/>
    <property type="evidence" value="ECO:0007669"/>
    <property type="project" value="UniProtKB-KW"/>
</dbReference>
<dbReference type="SMART" id="SM00738">
    <property type="entry name" value="NGN"/>
    <property type="match status" value="1"/>
</dbReference>
<dbReference type="CDD" id="cd06091">
    <property type="entry name" value="KOW_NusG"/>
    <property type="match status" value="1"/>
</dbReference>
<dbReference type="PANTHER" id="PTHR30265:SF2">
    <property type="entry name" value="TRANSCRIPTION TERMINATION_ANTITERMINATION PROTEIN NUSG"/>
    <property type="match status" value="1"/>
</dbReference>
<dbReference type="SMART" id="SM00739">
    <property type="entry name" value="KOW"/>
    <property type="match status" value="1"/>
</dbReference>